<reference evidence="3 4" key="1">
    <citation type="submission" date="2020-07" db="EMBL/GenBank/DDBJ databases">
        <title>Sequencing the genomes of 1000 actinobacteria strains.</title>
        <authorList>
            <person name="Klenk H.-P."/>
        </authorList>
    </citation>
    <scope>NUCLEOTIDE SEQUENCE [LARGE SCALE GENOMIC DNA]</scope>
    <source>
        <strain evidence="3 4">DSM 45927</strain>
    </source>
</reference>
<evidence type="ECO:0000313" key="3">
    <source>
        <dbReference type="EMBL" id="NYI99218.1"/>
    </source>
</evidence>
<sequence length="120" mass="12149">MTRVERVLYASGGLGVLATLAWVVWGQGWQPANAVAGVLSCAAVAAGALVRALAPASGEAPGPASGDDIEQSRVRAKGGVIGKSGRGSGGDRIRQRRVRAGGDVIGKQETPRPRPPEASP</sequence>
<proteinExistence type="predicted"/>
<comment type="caution">
    <text evidence="3">The sequence shown here is derived from an EMBL/GenBank/DDBJ whole genome shotgun (WGS) entry which is preliminary data.</text>
</comment>
<feature type="region of interest" description="Disordered" evidence="1">
    <location>
        <begin position="55"/>
        <end position="120"/>
    </location>
</feature>
<name>A0A853BVA2_9ACTN</name>
<evidence type="ECO:0000313" key="4">
    <source>
        <dbReference type="Proteomes" id="UP000575985"/>
    </source>
</evidence>
<protein>
    <submittedName>
        <fullName evidence="3">Uncharacterized protein</fullName>
    </submittedName>
</protein>
<keyword evidence="2" id="KW-1133">Transmembrane helix</keyword>
<evidence type="ECO:0000256" key="1">
    <source>
        <dbReference type="SAM" id="MobiDB-lite"/>
    </source>
</evidence>
<evidence type="ECO:0000256" key="2">
    <source>
        <dbReference type="SAM" id="Phobius"/>
    </source>
</evidence>
<feature type="transmembrane region" description="Helical" evidence="2">
    <location>
        <begin position="7"/>
        <end position="25"/>
    </location>
</feature>
<gene>
    <name evidence="3" type="ORF">HNR12_005495</name>
</gene>
<organism evidence="3 4">
    <name type="scientific">Streptomonospora nanhaiensis</name>
    <dbReference type="NCBI Taxonomy" id="1323731"/>
    <lineage>
        <taxon>Bacteria</taxon>
        <taxon>Bacillati</taxon>
        <taxon>Actinomycetota</taxon>
        <taxon>Actinomycetes</taxon>
        <taxon>Streptosporangiales</taxon>
        <taxon>Nocardiopsidaceae</taxon>
        <taxon>Streptomonospora</taxon>
    </lineage>
</organism>
<feature type="compositionally biased region" description="Gly residues" evidence="1">
    <location>
        <begin position="79"/>
        <end position="90"/>
    </location>
</feature>
<keyword evidence="2" id="KW-0812">Transmembrane</keyword>
<keyword evidence="2" id="KW-0472">Membrane</keyword>
<keyword evidence="4" id="KW-1185">Reference proteome</keyword>
<dbReference type="EMBL" id="JACCFO010000001">
    <property type="protein sequence ID" value="NYI99218.1"/>
    <property type="molecule type" value="Genomic_DNA"/>
</dbReference>
<dbReference type="Proteomes" id="UP000575985">
    <property type="component" value="Unassembled WGS sequence"/>
</dbReference>
<feature type="compositionally biased region" description="Low complexity" evidence="1">
    <location>
        <begin position="55"/>
        <end position="66"/>
    </location>
</feature>
<dbReference type="AlphaFoldDB" id="A0A853BVA2"/>
<dbReference type="RefSeq" id="WP_179770230.1">
    <property type="nucleotide sequence ID" value="NZ_JACCFO010000001.1"/>
</dbReference>
<accession>A0A853BVA2</accession>
<feature type="compositionally biased region" description="Basic and acidic residues" evidence="1">
    <location>
        <begin position="109"/>
        <end position="120"/>
    </location>
</feature>